<feature type="compositionally biased region" description="Basic and acidic residues" evidence="1">
    <location>
        <begin position="174"/>
        <end position="192"/>
    </location>
</feature>
<dbReference type="Pfam" id="PF03723">
    <property type="entry name" value="Hemocyanin_C"/>
    <property type="match status" value="2"/>
</dbReference>
<feature type="region of interest" description="Disordered" evidence="1">
    <location>
        <begin position="172"/>
        <end position="194"/>
    </location>
</feature>
<accession>A0AAW0UFA9</accession>
<dbReference type="SUPFAM" id="SSF81296">
    <property type="entry name" value="E set domains"/>
    <property type="match status" value="1"/>
</dbReference>
<reference evidence="4 5" key="1">
    <citation type="submission" date="2023-03" db="EMBL/GenBank/DDBJ databases">
        <title>High-quality genome of Scylla paramamosain provides insights in environmental adaptation.</title>
        <authorList>
            <person name="Zhang L."/>
        </authorList>
    </citation>
    <scope>NUCLEOTIDE SEQUENCE [LARGE SCALE GENOMIC DNA]</scope>
    <source>
        <strain evidence="4">LZ_2023a</strain>
        <tissue evidence="4">Muscle</tissue>
    </source>
</reference>
<evidence type="ECO:0000313" key="4">
    <source>
        <dbReference type="EMBL" id="KAK8398111.1"/>
    </source>
</evidence>
<dbReference type="SUPFAM" id="SSF48056">
    <property type="entry name" value="Di-copper centre-containing domain"/>
    <property type="match status" value="1"/>
</dbReference>
<evidence type="ECO:0000313" key="5">
    <source>
        <dbReference type="Proteomes" id="UP001487740"/>
    </source>
</evidence>
<name>A0AAW0UFA9_SCYPA</name>
<comment type="caution">
    <text evidence="4">The sequence shown here is derived from an EMBL/GenBank/DDBJ whole genome shotgun (WGS) entry which is preliminary data.</text>
</comment>
<evidence type="ECO:0000256" key="1">
    <source>
        <dbReference type="SAM" id="MobiDB-lite"/>
    </source>
</evidence>
<feature type="domain" description="Hemocyanin C-terminal" evidence="3">
    <location>
        <begin position="77"/>
        <end position="148"/>
    </location>
</feature>
<keyword evidence="5" id="KW-1185">Reference proteome</keyword>
<proteinExistence type="predicted"/>
<dbReference type="InterPro" id="IPR013788">
    <property type="entry name" value="Hemocyanin/hexamerin"/>
</dbReference>
<dbReference type="InterPro" id="IPR014756">
    <property type="entry name" value="Ig_E-set"/>
</dbReference>
<dbReference type="Gene3D" id="2.60.40.1520">
    <property type="entry name" value="Hemocyanin, C-terminal domain"/>
    <property type="match status" value="2"/>
</dbReference>
<dbReference type="EMBL" id="JARAKH010000012">
    <property type="protein sequence ID" value="KAK8398111.1"/>
    <property type="molecule type" value="Genomic_DNA"/>
</dbReference>
<dbReference type="Proteomes" id="UP001487740">
    <property type="component" value="Unassembled WGS sequence"/>
</dbReference>
<dbReference type="InterPro" id="IPR008922">
    <property type="entry name" value="Di-copper_centre_dom_sf"/>
</dbReference>
<dbReference type="Gene3D" id="1.10.1280.10">
    <property type="entry name" value="Di-copper center containing domain from catechol oxidase"/>
    <property type="match status" value="1"/>
</dbReference>
<evidence type="ECO:0000259" key="3">
    <source>
        <dbReference type="Pfam" id="PF03723"/>
    </source>
</evidence>
<protein>
    <submittedName>
        <fullName evidence="4">Uncharacterized protein</fullName>
    </submittedName>
</protein>
<evidence type="ECO:0000259" key="2">
    <source>
        <dbReference type="Pfam" id="PF00372"/>
    </source>
</evidence>
<dbReference type="PANTHER" id="PTHR11511:SF5">
    <property type="entry name" value="FAT-BODY PROTEIN 1-RELATED"/>
    <property type="match status" value="1"/>
</dbReference>
<dbReference type="Pfam" id="PF00372">
    <property type="entry name" value="Hemocyanin_M"/>
    <property type="match status" value="1"/>
</dbReference>
<feature type="domain" description="Hemocyanin C-terminal" evidence="3">
    <location>
        <begin position="182"/>
        <end position="309"/>
    </location>
</feature>
<dbReference type="InterPro" id="IPR005203">
    <property type="entry name" value="Hemocyanin_C"/>
</dbReference>
<dbReference type="InterPro" id="IPR037020">
    <property type="entry name" value="Hemocyanin_C_sf"/>
</dbReference>
<dbReference type="InterPro" id="IPR000896">
    <property type="entry name" value="Hemocyanin/hexamerin_mid_dom"/>
</dbReference>
<gene>
    <name evidence="4" type="ORF">O3P69_003797</name>
</gene>
<feature type="domain" description="Hemocyanin middle" evidence="2">
    <location>
        <begin position="1"/>
        <end position="71"/>
    </location>
</feature>
<organism evidence="4 5">
    <name type="scientific">Scylla paramamosain</name>
    <name type="common">Mud crab</name>
    <dbReference type="NCBI Taxonomy" id="85552"/>
    <lineage>
        <taxon>Eukaryota</taxon>
        <taxon>Metazoa</taxon>
        <taxon>Ecdysozoa</taxon>
        <taxon>Arthropoda</taxon>
        <taxon>Crustacea</taxon>
        <taxon>Multicrustacea</taxon>
        <taxon>Malacostraca</taxon>
        <taxon>Eumalacostraca</taxon>
        <taxon>Eucarida</taxon>
        <taxon>Decapoda</taxon>
        <taxon>Pleocyemata</taxon>
        <taxon>Brachyura</taxon>
        <taxon>Eubrachyura</taxon>
        <taxon>Portunoidea</taxon>
        <taxon>Portunidae</taxon>
        <taxon>Portuninae</taxon>
        <taxon>Scylla</taxon>
    </lineage>
</organism>
<dbReference type="PANTHER" id="PTHR11511">
    <property type="entry name" value="LARVAL STORAGE PROTEIN/PHENOLOXIDASE"/>
    <property type="match status" value="1"/>
</dbReference>
<dbReference type="AlphaFoldDB" id="A0AAW0UFA9"/>
<sequence length="320" mass="36811">MEDRIHDAIAHGYVEDEQGNKINIENDHGIDILGDIIQSSMYSPNRKYYGNLTTLAYTLLDHQTDPKNKEHIDSLPPYTKEQLVFPGITVADIQIQGNLETYFEEYKYDLINAFNDNTTQTEFYDIYATMPRLNHKEFTYKIKVQNNNGSPKEVCHSHPRHAVPRRPLACYRDGPLREDSDPGDNEITRKSSEASITVPDVPTYKTLVEMTESHQTLEMYESATGIPNRLLLPKGNEEGVQFRLLVAVTDAQQDVNDESIITMNKYHHYGVRGVQPDKRPFGYPLDRRVPDEHIVDEVPNIKETMVKVYNHNVFIPIPHN</sequence>